<evidence type="ECO:0000256" key="1">
    <source>
        <dbReference type="SAM" id="MobiDB-lite"/>
    </source>
</evidence>
<feature type="compositionally biased region" description="Low complexity" evidence="1">
    <location>
        <begin position="23"/>
        <end position="56"/>
    </location>
</feature>
<reference evidence="3" key="1">
    <citation type="submission" date="2023-06" db="EMBL/GenBank/DDBJ databases">
        <title>SYSU T00b26.</title>
        <authorList>
            <person name="Gao L."/>
            <person name="Fang B.-Z."/>
            <person name="Li W.-J."/>
        </authorList>
    </citation>
    <scope>NUCLEOTIDE SEQUENCE</scope>
    <source>
        <strain evidence="3">SYSU T00b26</strain>
    </source>
</reference>
<feature type="region of interest" description="Disordered" evidence="1">
    <location>
        <begin position="23"/>
        <end position="62"/>
    </location>
</feature>
<dbReference type="Proteomes" id="UP001172738">
    <property type="component" value="Unassembled WGS sequence"/>
</dbReference>
<organism evidence="3 4">
    <name type="scientific">Demequina zhanjiangensis</name>
    <dbReference type="NCBI Taxonomy" id="3051659"/>
    <lineage>
        <taxon>Bacteria</taxon>
        <taxon>Bacillati</taxon>
        <taxon>Actinomycetota</taxon>
        <taxon>Actinomycetes</taxon>
        <taxon>Micrococcales</taxon>
        <taxon>Demequinaceae</taxon>
        <taxon>Demequina</taxon>
    </lineage>
</organism>
<comment type="caution">
    <text evidence="3">The sequence shown here is derived from an EMBL/GenBank/DDBJ whole genome shotgun (WGS) entry which is preliminary data.</text>
</comment>
<evidence type="ECO:0000313" key="4">
    <source>
        <dbReference type="Proteomes" id="UP001172738"/>
    </source>
</evidence>
<sequence>MRAQRIHVIVSLAAAFALAACSGGSQPTASPSQTAAPTATPSPTVATVVPEPTAPEGRNPDMDATEAELRASQATTGESWLTEAAAIDTPAWSVEDVFWNTWDGVGTWHRIGSRAGADILRHDGSGEIVEVAADGTPTWIPFPYPWQEVTALDWSPEIESDDTVYYDSLATAANVDLDGLVLSMRGPYVPLVGSWSTAEIATVNLWAVDRFTQDVQGGWGDDPAWVAYGAGLENVAFGRRSPVGDVYDAPPTRPAWDDVVWENGFGTVEGRFIDLFDQACGPVQTLTWNILLTDPDMADWEVAGTVDGFPVYAMDEASDLATLMHDHYVQNPVGIRLEPDARALSLAEYATAPAVLGVPAGDGSGWWLLLNQSVSLRAWC</sequence>
<accession>A0ABT8G4P9</accession>
<feature type="signal peptide" evidence="2">
    <location>
        <begin position="1"/>
        <end position="19"/>
    </location>
</feature>
<dbReference type="RefSeq" id="WP_301130264.1">
    <property type="nucleotide sequence ID" value="NZ_JAUHPV010000011.1"/>
</dbReference>
<gene>
    <name evidence="3" type="ORF">QQX04_14060</name>
</gene>
<evidence type="ECO:0000256" key="2">
    <source>
        <dbReference type="SAM" id="SignalP"/>
    </source>
</evidence>
<dbReference type="PROSITE" id="PS51257">
    <property type="entry name" value="PROKAR_LIPOPROTEIN"/>
    <property type="match status" value="1"/>
</dbReference>
<protein>
    <submittedName>
        <fullName evidence="3">Uncharacterized protein</fullName>
    </submittedName>
</protein>
<keyword evidence="2" id="KW-0732">Signal</keyword>
<evidence type="ECO:0000313" key="3">
    <source>
        <dbReference type="EMBL" id="MDN4474121.1"/>
    </source>
</evidence>
<keyword evidence="4" id="KW-1185">Reference proteome</keyword>
<dbReference type="EMBL" id="JAUHPV010000011">
    <property type="protein sequence ID" value="MDN4474121.1"/>
    <property type="molecule type" value="Genomic_DNA"/>
</dbReference>
<feature type="chain" id="PRO_5047335171" evidence="2">
    <location>
        <begin position="20"/>
        <end position="380"/>
    </location>
</feature>
<name>A0ABT8G4P9_9MICO</name>
<proteinExistence type="predicted"/>